<dbReference type="RefSeq" id="WP_171138115.1">
    <property type="nucleotide sequence ID" value="NZ_AP024894.1"/>
</dbReference>
<dbReference type="InterPro" id="IPR021290">
    <property type="entry name" value="DUF2861"/>
</dbReference>
<protein>
    <submittedName>
        <fullName evidence="1">DUF2861 family protein</fullName>
    </submittedName>
</protein>
<evidence type="ECO:0000313" key="2">
    <source>
        <dbReference type="Proteomes" id="UP001272325"/>
    </source>
</evidence>
<sequence length="292" mass="33685">MRKIAFIVGTLCCVPLTANSVEWFESNSPLTQAHQRLLNNDLENMFVSLVEVWQLEHNKNIKNHLNDLLLQALTVDCGKGLDANPLPSWISSINIRRLDIRSPGRDAYQVLVDTKSPKELKSIELTQWVDKPLSSDTTFSKINRDNVTQGSTSFIKRYNLNNKPDMGLYRLDISTSENESWSTWVIFTESRAKQTVRWASKDQWTVDKNALLNRFCPLPKLDINVYDYIDGKYKEVWSKEYESDYPTTLETTDLAPDRYILAVSMTHLRWQGPISIEQSQVISKTYDISVEE</sequence>
<accession>A0ABU4IL80</accession>
<evidence type="ECO:0000313" key="1">
    <source>
        <dbReference type="EMBL" id="MDW6019028.1"/>
    </source>
</evidence>
<gene>
    <name evidence="1" type="ORF">SBW85_15115</name>
</gene>
<keyword evidence="2" id="KW-1185">Reference proteome</keyword>
<proteinExistence type="predicted"/>
<dbReference type="Proteomes" id="UP001272325">
    <property type="component" value="Unassembled WGS sequence"/>
</dbReference>
<dbReference type="EMBL" id="JAWRCN010000002">
    <property type="protein sequence ID" value="MDW6019028.1"/>
    <property type="molecule type" value="Genomic_DNA"/>
</dbReference>
<name>A0ABU4IL80_9VIBR</name>
<comment type="caution">
    <text evidence="1">The sequence shown here is derived from an EMBL/GenBank/DDBJ whole genome shotgun (WGS) entry which is preliminary data.</text>
</comment>
<organism evidence="1 2">
    <name type="scientific">Vibrio plantisponsor</name>
    <dbReference type="NCBI Taxonomy" id="664643"/>
    <lineage>
        <taxon>Bacteria</taxon>
        <taxon>Pseudomonadati</taxon>
        <taxon>Pseudomonadota</taxon>
        <taxon>Gammaproteobacteria</taxon>
        <taxon>Vibrionales</taxon>
        <taxon>Vibrionaceae</taxon>
        <taxon>Vibrio</taxon>
    </lineage>
</organism>
<reference evidence="1 2" key="1">
    <citation type="submission" date="2023-11" db="EMBL/GenBank/DDBJ databases">
        <title>Plant-associative lifestyle of Vibrio porteresiae and its evolutionary dynamics.</title>
        <authorList>
            <person name="Rameshkumar N."/>
            <person name="Kirti K."/>
        </authorList>
    </citation>
    <scope>NUCLEOTIDE SEQUENCE [LARGE SCALE GENOMIC DNA]</scope>
    <source>
        <strain evidence="1 2">MSSRF60</strain>
    </source>
</reference>
<dbReference type="Pfam" id="PF11060">
    <property type="entry name" value="DUF2861"/>
    <property type="match status" value="1"/>
</dbReference>